<evidence type="ECO:0000256" key="15">
    <source>
        <dbReference type="SAM" id="MobiDB-lite"/>
    </source>
</evidence>
<keyword evidence="11 14" id="KW-1035">Host cytoplasm</keyword>
<dbReference type="Proteomes" id="UP000201453">
    <property type="component" value="Segment"/>
</dbReference>
<comment type="subcellular location">
    <subcellularLocation>
        <location evidence="14">Host cytoplasm</location>
    </subcellularLocation>
</comment>
<evidence type="ECO:0000256" key="5">
    <source>
        <dbReference type="ARBA" id="ARBA00022586"/>
    </source>
</evidence>
<protein>
    <recommendedName>
        <fullName evidence="14">Shutoff protein</fullName>
    </recommendedName>
    <alternativeName>
        <fullName evidence="14">100 kDa protein</fullName>
        <shortName evidence="14">p100K</shortName>
    </alternativeName>
    <alternativeName>
        <fullName evidence="14">100K-chaperone protein</fullName>
    </alternativeName>
    <alternativeName>
        <fullName evidence="14">L4-100K</fullName>
    </alternativeName>
    <alternativeName>
        <fullName evidence="14">Shutoff protein 100K</fullName>
    </alternativeName>
</protein>
<evidence type="ECO:0000256" key="12">
    <source>
        <dbReference type="ARBA" id="ARBA00023247"/>
    </source>
</evidence>
<keyword evidence="3 14" id="KW-0597">Phosphoprotein</keyword>
<keyword evidence="12 14" id="KW-1262">Eukaryotic host gene expression shutoff by virus</keyword>
<proteinExistence type="evidence at transcript level"/>
<keyword evidence="4 14" id="KW-0945">Host-virus interaction</keyword>
<keyword evidence="1 14" id="KW-0813">Transport</keyword>
<feature type="region of interest" description="Disordered" evidence="15">
    <location>
        <begin position="614"/>
        <end position="650"/>
    </location>
</feature>
<dbReference type="Pfam" id="PF02438">
    <property type="entry name" value="Adeno_100"/>
    <property type="match status" value="1"/>
</dbReference>
<evidence type="ECO:0000313" key="17">
    <source>
        <dbReference type="Proteomes" id="UP000201453"/>
    </source>
</evidence>
<evidence type="ECO:0000256" key="1">
    <source>
        <dbReference type="ARBA" id="ARBA00022448"/>
    </source>
</evidence>
<evidence type="ECO:0000256" key="7">
    <source>
        <dbReference type="ARBA" id="ARBA00022884"/>
    </source>
</evidence>
<evidence type="ECO:0000256" key="2">
    <source>
        <dbReference type="ARBA" id="ARBA00022481"/>
    </source>
</evidence>
<dbReference type="GO" id="GO:0003723">
    <property type="term" value="F:RNA binding"/>
    <property type="evidence" value="ECO:0007669"/>
    <property type="project" value="UniProtKB-UniRule"/>
</dbReference>
<evidence type="ECO:0000256" key="14">
    <source>
        <dbReference type="HAMAP-Rule" id="MF_04060"/>
    </source>
</evidence>
<dbReference type="GO" id="GO:0019060">
    <property type="term" value="P:intracellular transport of viral protein in host cell"/>
    <property type="evidence" value="ECO:0007669"/>
    <property type="project" value="UniProtKB-UniRule"/>
</dbReference>
<feature type="compositionally biased region" description="Polar residues" evidence="15">
    <location>
        <begin position="622"/>
        <end position="637"/>
    </location>
</feature>
<evidence type="ECO:0000256" key="4">
    <source>
        <dbReference type="ARBA" id="ARBA00022581"/>
    </source>
</evidence>
<evidence type="ECO:0000256" key="10">
    <source>
        <dbReference type="ARBA" id="ARBA00023186"/>
    </source>
</evidence>
<evidence type="ECO:0000256" key="3">
    <source>
        <dbReference type="ARBA" id="ARBA00022553"/>
    </source>
</evidence>
<name>A0A1X9RIU5_9ADEN</name>
<comment type="similarity">
    <text evidence="14">Belongs to the adenoviridae shutoff protein family.</text>
</comment>
<feature type="modified residue" description="Phosphotyrosine; by host" evidence="14">
    <location>
        <position position="611"/>
    </location>
</feature>
<dbReference type="GO" id="GO:0030430">
    <property type="term" value="C:host cell cytoplasm"/>
    <property type="evidence" value="ECO:0007669"/>
    <property type="project" value="UniProtKB-SubCell"/>
</dbReference>
<keyword evidence="10 14" id="KW-0143">Chaperone</keyword>
<evidence type="ECO:0000256" key="8">
    <source>
        <dbReference type="ARBA" id="ARBA00022921"/>
    </source>
</evidence>
<keyword evidence="13 14" id="KW-1075">Inhibition of eukaryotic host translation factors by virus</keyword>
<dbReference type="GO" id="GO:0039704">
    <property type="term" value="P:viral translational shunt"/>
    <property type="evidence" value="ECO:0007669"/>
    <property type="project" value="UniProtKB-UniRule"/>
</dbReference>
<dbReference type="HAMAP" id="MF_04060">
    <property type="entry name" value="ADV_SHUT"/>
    <property type="match status" value="1"/>
</dbReference>
<sequence length="650" mass="74344">MAEDQSSQSIDVKDAAATEEPISTDTFEEHAYLKDDMLISHIKRQSTILSESLKNSSYLPISIAELSLLYEKNLFSPDTVPKKQENGTCENNPRLNFYPTFAVPEVLASYYIFFQNFKIPISCKANRAKADKMLQLKHGDCLPGCPSLESIPRIFEGLGQDEIPASKSLEKSDSVLIELENDNPRISMIKRSTSLTHFAYPAVSLPPKIMESVMNSLLIKRQRPQTDNEENTPFHAVSNEELAQWLNLNDLDLSKIEDKRKTMMAVVLVTLNLNCIHKFFANPTIIKKLEENLHYMFRHGYVKQACKVSKVELPNIISHTGILHENRLSQSVLHNTLKGEVRRDYIRDTIFLFLIYTWQTAMGVWQQFLEEANLKQLERILQKQKKSLWCGFDEVTISEELTNIVFPDKLLKTLQEGLPDFVSQSMMHNYRSFILERSGIIPALCNALVTDFIPLSYKECPPPLWVYTYFLNLANYLMYHSDVAYDVTGDGLLDCHCRCNLCTPHRSMMFNLPLLNEMQTIGAFEFQGPSVNGQPGKSLKLTPGLWTSAYLRKFEEKDYYPFKINFFEEQKNKPKAELTACVITQATLINQLQEIKKSREDFLLKNGSGVYLDPHTGERLSGDTTTVNNESSRQGPKTSRKHGGRNHKFC</sequence>
<comment type="function">
    <text evidence="14">Protein that inhibits host translation while promoting late viral translation by ribosome shunting. Blocks host cap-dependent translation by binding to eIF4G, displacing MKNK1 from cap initiation complexes and preventing EIF4E phosphorylation. Binds to the tripartite leader sequence of viral late mRNAs and recruits host eIF4G, PABPC1/poly-A binding protein and 40S ribosomes subunits on viral mRNAs, allowing ribosome shunting and efficient translation of late viral mRNAs even though conventional translation via ribosome scanning from the cap has been shut off in the host cell. During assembly, acts as a chaperone protein that helps hexon proteins assembly into trimers.</text>
</comment>
<keyword evidence="2 14" id="KW-0488">Methylation</keyword>
<evidence type="ECO:0000256" key="9">
    <source>
        <dbReference type="ARBA" id="ARBA00022995"/>
    </source>
</evidence>
<evidence type="ECO:0000256" key="11">
    <source>
        <dbReference type="ARBA" id="ARBA00023200"/>
    </source>
</evidence>
<dbReference type="GO" id="GO:0043657">
    <property type="term" value="C:host cell"/>
    <property type="evidence" value="ECO:0007669"/>
    <property type="project" value="GOC"/>
</dbReference>
<comment type="caution">
    <text evidence="14">Lacks conserved residue(s) required for the propagation of feature annotation.</text>
</comment>
<evidence type="ECO:0000256" key="6">
    <source>
        <dbReference type="ARBA" id="ARBA00022809"/>
    </source>
</evidence>
<dbReference type="InterPro" id="IPR003381">
    <property type="entry name" value="L4"/>
</dbReference>
<keyword evidence="6 14" id="KW-1193">Eukaryotic host translation shutoff by virus</keyword>
<keyword evidence="9 14" id="KW-1190">Host gene expression shutoff by virus</keyword>
<keyword evidence="5 14" id="KW-1155">Translational shunt</keyword>
<feature type="compositionally biased region" description="Basic residues" evidence="15">
    <location>
        <begin position="638"/>
        <end position="650"/>
    </location>
</feature>
<evidence type="ECO:0000313" key="16">
    <source>
        <dbReference type="EMBL" id="ARQ79759.1"/>
    </source>
</evidence>
<keyword evidence="8 14" id="KW-0426">Late protein</keyword>
<gene>
    <name evidence="14" type="primary">L4</name>
</gene>
<comment type="subunit">
    <text evidence="14">Monomer. Interacts with hexon protein; this interaction allows chaperoning and trimerization of hexon proteins. Interacts (via N-terminus) with host initiation factor EIF4G (via C-terminus). Interacts (via RRM domain) with viral mRNAs that contain the tripartite leader; this interaction allows ribosome shunting and expression of viral late mRNAs.</text>
</comment>
<comment type="miscellaneous">
    <text evidence="14">All late proteins expressed from the major late promoter are produced by alternative splicing and alternative polyadenylation of the same gene giving rise to non-overlapping ORFs. A leader sequence is present in the N-terminus of all these mRNAs and is recognized by the viral shutoff protein to provide expression although conventional translation via ribosome scanning from the cap has been shut off in the host cell.</text>
</comment>
<comment type="PTM">
    <text evidence="14">Might be cleaved by the viral protease.</text>
</comment>
<comment type="PTM">
    <text evidence="14">Phosphorylated. Tyrosine phosphorylation enhances preferential binding to tripartite leader mRNAs and allows ribosome shunting.</text>
</comment>
<dbReference type="GO" id="GO:0039606">
    <property type="term" value="P:symbiont-mediated suppression of host translation initiation"/>
    <property type="evidence" value="ECO:0007669"/>
    <property type="project" value="UniProtKB-KW"/>
</dbReference>
<accession>A0A1X9RIU5</accession>
<evidence type="ECO:0000256" key="13">
    <source>
        <dbReference type="ARBA" id="ARBA00023325"/>
    </source>
</evidence>
<feature type="modified residue" description="Phosphotyrosine; by host" evidence="14">
    <location>
        <position position="295"/>
    </location>
</feature>
<comment type="PTM">
    <text evidence="14">Methylated. Asymmetric dimethylation by host PRMT1 of the Arg/Gly-rich region may regulate shutoff protein binding to hexon and promote the capsid assembly in the nucleus.</text>
</comment>
<dbReference type="GO" id="GO:0039657">
    <property type="term" value="P:symbiont-mediated suppression of host gene expression"/>
    <property type="evidence" value="ECO:0007669"/>
    <property type="project" value="UniProtKB-UniRule"/>
</dbReference>
<dbReference type="OrthoDB" id="2556at10239"/>
<reference evidence="16 17" key="1">
    <citation type="journal article" date="2017" name="J. Gen. Virol.">
        <title>Novel bat adenoviruses with low G+C content shed new light on the evolution of adenoviruses.</title>
        <authorList>
            <person name="Tan B."/>
            <person name="Yang X.L."/>
            <person name="Ge X.Y."/>
            <person name="Peng C."/>
            <person name="Liu H.Z."/>
            <person name="Zhang Y.Z."/>
            <person name="Zhang L.B."/>
            <person name="Shi Z.L."/>
        </authorList>
    </citation>
    <scope>NUCLEOTIDE SEQUENCE [LARGE SCALE GENOMIC DNA]</scope>
    <source>
        <strain evidence="16">WIV17</strain>
    </source>
</reference>
<keyword evidence="17" id="KW-1185">Reference proteome</keyword>
<dbReference type="EMBL" id="KX961095">
    <property type="protein sequence ID" value="ARQ79759.1"/>
    <property type="molecule type" value="Genomic_DNA"/>
</dbReference>
<comment type="induction">
    <text evidence="14">Expressed in the late phase of the viral replicative cycle.</text>
</comment>
<organism evidence="16 17">
    <name type="scientific">Bat mastadenovirus WIV17</name>
    <dbReference type="NCBI Taxonomy" id="1986505"/>
    <lineage>
        <taxon>Viruses</taxon>
        <taxon>Varidnaviria</taxon>
        <taxon>Bamfordvirae</taxon>
        <taxon>Preplasmiviricota</taxon>
        <taxon>Polisuviricotina</taxon>
        <taxon>Pharingeaviricetes</taxon>
        <taxon>Rowavirales</taxon>
        <taxon>Adenoviridae</taxon>
        <taxon>Mastadenovirus</taxon>
        <taxon>Mastadenovirus pteropodidae</taxon>
    </lineage>
</organism>
<keyword evidence="7 14" id="KW-0694">RNA-binding</keyword>